<gene>
    <name evidence="4" type="ORF">OVA965_LOCUS21046</name>
    <name evidence="5" type="ORF">TMI583_LOCUS21605</name>
</gene>
<evidence type="ECO:0000313" key="5">
    <source>
        <dbReference type="EMBL" id="CAF3932312.1"/>
    </source>
</evidence>
<feature type="compositionally biased region" description="Gly residues" evidence="2">
    <location>
        <begin position="207"/>
        <end position="219"/>
    </location>
</feature>
<dbReference type="PROSITE" id="PS50158">
    <property type="entry name" value="ZF_CCHC"/>
    <property type="match status" value="1"/>
</dbReference>
<dbReference type="Proteomes" id="UP000682733">
    <property type="component" value="Unassembled WGS sequence"/>
</dbReference>
<dbReference type="AlphaFoldDB" id="A0A8S2E8F1"/>
<organism evidence="4 6">
    <name type="scientific">Didymodactylos carnosus</name>
    <dbReference type="NCBI Taxonomy" id="1234261"/>
    <lineage>
        <taxon>Eukaryota</taxon>
        <taxon>Metazoa</taxon>
        <taxon>Spiralia</taxon>
        <taxon>Gnathifera</taxon>
        <taxon>Rotifera</taxon>
        <taxon>Eurotatoria</taxon>
        <taxon>Bdelloidea</taxon>
        <taxon>Philodinida</taxon>
        <taxon>Philodinidae</taxon>
        <taxon>Didymodactylos</taxon>
    </lineage>
</organism>
<sequence length="279" mass="32114">MTTDRMKCMPKYSGDGSQDPKEWLLLLERMCKLANIDLEKNPNEILPHLDDTAGRWYLWQALDLDWSTFREAFLKRFHPRVVNSAQHMAERNQGETESFILYYEDKKKLIKLYDEDMSDAKQVEWLKGGMWHETQAHLIGKQPKSPAALLDLVLQTEVERKDIDRKRVEHERAKKLEALAKQATQQVYVAPQRQPNNTQGSTRNAQGHGGFGQGGYWRDGPIRGGYGRGNFGSWRNNYAQGGQGQDRYNQSAGQPFNGLCFQCNQPGHLSRNCPWSKNE</sequence>
<dbReference type="InterPro" id="IPR036875">
    <property type="entry name" value="Znf_CCHC_sf"/>
</dbReference>
<evidence type="ECO:0000256" key="1">
    <source>
        <dbReference type="PROSITE-ProRule" id="PRU00047"/>
    </source>
</evidence>
<dbReference type="GO" id="GO:0008270">
    <property type="term" value="F:zinc ion binding"/>
    <property type="evidence" value="ECO:0007669"/>
    <property type="project" value="UniProtKB-KW"/>
</dbReference>
<evidence type="ECO:0000259" key="3">
    <source>
        <dbReference type="PROSITE" id="PS50158"/>
    </source>
</evidence>
<feature type="region of interest" description="Disordered" evidence="2">
    <location>
        <begin position="193"/>
        <end position="219"/>
    </location>
</feature>
<dbReference type="InterPro" id="IPR001878">
    <property type="entry name" value="Znf_CCHC"/>
</dbReference>
<dbReference type="SUPFAM" id="SSF57756">
    <property type="entry name" value="Retrovirus zinc finger-like domains"/>
    <property type="match status" value="1"/>
</dbReference>
<keyword evidence="1" id="KW-0862">Zinc</keyword>
<evidence type="ECO:0000313" key="6">
    <source>
        <dbReference type="Proteomes" id="UP000677228"/>
    </source>
</evidence>
<reference evidence="4" key="1">
    <citation type="submission" date="2021-02" db="EMBL/GenBank/DDBJ databases">
        <authorList>
            <person name="Nowell W R."/>
        </authorList>
    </citation>
    <scope>NUCLEOTIDE SEQUENCE</scope>
</reference>
<dbReference type="EMBL" id="CAJOBA010025719">
    <property type="protein sequence ID" value="CAF3932312.1"/>
    <property type="molecule type" value="Genomic_DNA"/>
</dbReference>
<proteinExistence type="predicted"/>
<feature type="domain" description="CCHC-type" evidence="3">
    <location>
        <begin position="260"/>
        <end position="274"/>
    </location>
</feature>
<dbReference type="Pfam" id="PF00098">
    <property type="entry name" value="zf-CCHC"/>
    <property type="match status" value="1"/>
</dbReference>
<keyword evidence="1" id="KW-0863">Zinc-finger</keyword>
<dbReference type="SMART" id="SM00343">
    <property type="entry name" value="ZnF_C2HC"/>
    <property type="match status" value="1"/>
</dbReference>
<evidence type="ECO:0000313" key="4">
    <source>
        <dbReference type="EMBL" id="CAF1139318.1"/>
    </source>
</evidence>
<keyword evidence="1" id="KW-0479">Metal-binding</keyword>
<dbReference type="PANTHER" id="PTHR33223:SF6">
    <property type="entry name" value="CCHC-TYPE DOMAIN-CONTAINING PROTEIN"/>
    <property type="match status" value="1"/>
</dbReference>
<protein>
    <recommendedName>
        <fullName evidence="3">CCHC-type domain-containing protein</fullName>
    </recommendedName>
</protein>
<dbReference type="EMBL" id="CAJNOK010011404">
    <property type="protein sequence ID" value="CAF1139318.1"/>
    <property type="molecule type" value="Genomic_DNA"/>
</dbReference>
<dbReference type="Proteomes" id="UP000677228">
    <property type="component" value="Unassembled WGS sequence"/>
</dbReference>
<dbReference type="PANTHER" id="PTHR33223">
    <property type="entry name" value="CCHC-TYPE DOMAIN-CONTAINING PROTEIN"/>
    <property type="match status" value="1"/>
</dbReference>
<dbReference type="Gene3D" id="4.10.60.10">
    <property type="entry name" value="Zinc finger, CCHC-type"/>
    <property type="match status" value="1"/>
</dbReference>
<evidence type="ECO:0000256" key="2">
    <source>
        <dbReference type="SAM" id="MobiDB-lite"/>
    </source>
</evidence>
<feature type="compositionally biased region" description="Polar residues" evidence="2">
    <location>
        <begin position="193"/>
        <end position="205"/>
    </location>
</feature>
<comment type="caution">
    <text evidence="4">The sequence shown here is derived from an EMBL/GenBank/DDBJ whole genome shotgun (WGS) entry which is preliminary data.</text>
</comment>
<name>A0A8S2E8F1_9BILA</name>
<dbReference type="GO" id="GO:0003676">
    <property type="term" value="F:nucleic acid binding"/>
    <property type="evidence" value="ECO:0007669"/>
    <property type="project" value="InterPro"/>
</dbReference>
<accession>A0A8S2E8F1</accession>